<dbReference type="AlphaFoldDB" id="A0A4V1N3Q8"/>
<dbReference type="RefSeq" id="WP_129403706.1">
    <property type="nucleotide sequence ID" value="NZ_SBKP01000004.1"/>
</dbReference>
<accession>A0A4V1N3Q8</accession>
<dbReference type="Pfam" id="PF02630">
    <property type="entry name" value="SCO1-SenC"/>
    <property type="match status" value="1"/>
</dbReference>
<organism evidence="5 6">
    <name type="scientific">Sphingobium fluviale</name>
    <dbReference type="NCBI Taxonomy" id="2506423"/>
    <lineage>
        <taxon>Bacteria</taxon>
        <taxon>Pseudomonadati</taxon>
        <taxon>Pseudomonadota</taxon>
        <taxon>Alphaproteobacteria</taxon>
        <taxon>Sphingomonadales</taxon>
        <taxon>Sphingomonadaceae</taxon>
        <taxon>Sphingobium</taxon>
    </lineage>
</organism>
<dbReference type="InterPro" id="IPR036249">
    <property type="entry name" value="Thioredoxin-like_sf"/>
</dbReference>
<feature type="binding site" evidence="3">
    <location>
        <position position="131"/>
    </location>
    <ligand>
        <name>Cu cation</name>
        <dbReference type="ChEBI" id="CHEBI:23378"/>
    </ligand>
</feature>
<feature type="binding site" evidence="3">
    <location>
        <position position="41"/>
    </location>
    <ligand>
        <name>Cu cation</name>
        <dbReference type="ChEBI" id="CHEBI:23378"/>
    </ligand>
</feature>
<keyword evidence="6" id="KW-1185">Reference proteome</keyword>
<dbReference type="CDD" id="cd02968">
    <property type="entry name" value="SCO"/>
    <property type="match status" value="1"/>
</dbReference>
<evidence type="ECO:0000313" key="5">
    <source>
        <dbReference type="EMBL" id="RXR29516.1"/>
    </source>
</evidence>
<feature type="disulfide bond" description="Redox-active" evidence="4">
    <location>
        <begin position="41"/>
        <end position="45"/>
    </location>
</feature>
<dbReference type="OrthoDB" id="9790194at2"/>
<dbReference type="FunFam" id="3.40.30.10:FF:000013">
    <property type="entry name" value="Blast:Protein SCO1 homolog, mitochondrial"/>
    <property type="match status" value="1"/>
</dbReference>
<name>A0A4V1N3Q8_9SPHN</name>
<evidence type="ECO:0000256" key="3">
    <source>
        <dbReference type="PIRSR" id="PIRSR603782-1"/>
    </source>
</evidence>
<evidence type="ECO:0000313" key="6">
    <source>
        <dbReference type="Proteomes" id="UP000290958"/>
    </source>
</evidence>
<dbReference type="InterPro" id="IPR003782">
    <property type="entry name" value="SCO1/SenC"/>
</dbReference>
<evidence type="ECO:0000256" key="2">
    <source>
        <dbReference type="ARBA" id="ARBA00023008"/>
    </source>
</evidence>
<keyword evidence="2 3" id="KW-0186">Copper</keyword>
<dbReference type="SUPFAM" id="SSF52833">
    <property type="entry name" value="Thioredoxin-like"/>
    <property type="match status" value="1"/>
</dbReference>
<reference evidence="6" key="1">
    <citation type="submission" date="2019-01" db="EMBL/GenBank/DDBJ databases">
        <title>Cytophagaceae bacterium strain CAR-16.</title>
        <authorList>
            <person name="Chen W.-M."/>
        </authorList>
    </citation>
    <scope>NUCLEOTIDE SEQUENCE [LARGE SCALE GENOMIC DNA]</scope>
    <source>
        <strain evidence="6">CHR27</strain>
    </source>
</reference>
<comment type="caution">
    <text evidence="5">The sequence shown here is derived from an EMBL/GenBank/DDBJ whole genome shotgun (WGS) entry which is preliminary data.</text>
</comment>
<comment type="similarity">
    <text evidence="1">Belongs to the SCO1/2 family.</text>
</comment>
<sequence>MATNRVKIGGAFELIDHHGQHVTDRTYRGRHMMIFFGFTHCRKVCPETLGKMSDVLDRIGSRAEAFAPLYITVDPERDDPPRMKEFLETNFPRFTGLTGSKEQIEAVRSAYKVFAQRAADEDDPEGYAVPHSALVYITDRSGQYLTHFNDGAPTEKVVRALQAVWES</sequence>
<dbReference type="PANTHER" id="PTHR12151:SF25">
    <property type="entry name" value="LINALOOL DEHYDRATASE_ISOMERASE DOMAIN-CONTAINING PROTEIN"/>
    <property type="match status" value="1"/>
</dbReference>
<gene>
    <name evidence="5" type="ORF">EQG66_06080</name>
</gene>
<protein>
    <submittedName>
        <fullName evidence="5">SCO family protein</fullName>
    </submittedName>
</protein>
<proteinExistence type="inferred from homology"/>
<dbReference type="Proteomes" id="UP000290958">
    <property type="component" value="Unassembled WGS sequence"/>
</dbReference>
<dbReference type="GO" id="GO:0046872">
    <property type="term" value="F:metal ion binding"/>
    <property type="evidence" value="ECO:0007669"/>
    <property type="project" value="UniProtKB-KW"/>
</dbReference>
<dbReference type="PANTHER" id="PTHR12151">
    <property type="entry name" value="ELECTRON TRANSPORT PROTIN SCO1/SENC FAMILY MEMBER"/>
    <property type="match status" value="1"/>
</dbReference>
<keyword evidence="4" id="KW-1015">Disulfide bond</keyword>
<dbReference type="EMBL" id="SBKP01000004">
    <property type="protein sequence ID" value="RXR29516.1"/>
    <property type="molecule type" value="Genomic_DNA"/>
</dbReference>
<keyword evidence="3" id="KW-0479">Metal-binding</keyword>
<dbReference type="Gene3D" id="3.40.30.10">
    <property type="entry name" value="Glutaredoxin"/>
    <property type="match status" value="1"/>
</dbReference>
<feature type="binding site" evidence="3">
    <location>
        <position position="45"/>
    </location>
    <ligand>
        <name>Cu cation</name>
        <dbReference type="ChEBI" id="CHEBI:23378"/>
    </ligand>
</feature>
<evidence type="ECO:0000256" key="1">
    <source>
        <dbReference type="ARBA" id="ARBA00010996"/>
    </source>
</evidence>
<evidence type="ECO:0000256" key="4">
    <source>
        <dbReference type="PIRSR" id="PIRSR603782-2"/>
    </source>
</evidence>